<comment type="function">
    <text evidence="5">This enzyme catalyzes the hydrolysis of the N-terminal peptide bond of an N-acetylated peptide to generate an N-acetylated amino acid and a peptide with a free N-terminus. It preferentially cleaves off Ac-Ala, Ac-Met and Ac-Ser. Also, involved in the degradation of oxidized and glycated proteins.</text>
</comment>
<dbReference type="RefSeq" id="WP_242764482.1">
    <property type="nucleotide sequence ID" value="NZ_JALDAY010000003.1"/>
</dbReference>
<keyword evidence="1" id="KW-0378">Hydrolase</keyword>
<evidence type="ECO:0000256" key="2">
    <source>
        <dbReference type="ARBA" id="ARBA00022990"/>
    </source>
</evidence>
<dbReference type="InterPro" id="IPR002471">
    <property type="entry name" value="Pept_S9_AS"/>
</dbReference>
<name>A0ABS9Y6Y6_9ACTN</name>
<organism evidence="7 8">
    <name type="scientific">Streptomyces cylindrosporus</name>
    <dbReference type="NCBI Taxonomy" id="2927583"/>
    <lineage>
        <taxon>Bacteria</taxon>
        <taxon>Bacillati</taxon>
        <taxon>Actinomycetota</taxon>
        <taxon>Actinomycetes</taxon>
        <taxon>Kitasatosporales</taxon>
        <taxon>Streptomycetaceae</taxon>
        <taxon>Streptomyces</taxon>
    </lineage>
</organism>
<reference evidence="7" key="1">
    <citation type="submission" date="2022-03" db="EMBL/GenBank/DDBJ databases">
        <title>Streptomyces 7R015 and 7R016 isolated from Barleria lupulina in Thailand.</title>
        <authorList>
            <person name="Kanchanasin P."/>
            <person name="Phongsopitanun W."/>
            <person name="Tanasupawat S."/>
        </authorList>
    </citation>
    <scope>NUCLEOTIDE SEQUENCE</scope>
    <source>
        <strain evidence="7">7R015</strain>
    </source>
</reference>
<evidence type="ECO:0000256" key="3">
    <source>
        <dbReference type="ARBA" id="ARBA00032284"/>
    </source>
</evidence>
<accession>A0ABS9Y6Y6</accession>
<evidence type="ECO:0000256" key="5">
    <source>
        <dbReference type="ARBA" id="ARBA00045885"/>
    </source>
</evidence>
<dbReference type="Pfam" id="PF00326">
    <property type="entry name" value="Peptidase_S9"/>
    <property type="match status" value="1"/>
</dbReference>
<feature type="domain" description="Peptidase S9 prolyl oligopeptidase catalytic" evidence="6">
    <location>
        <begin position="406"/>
        <end position="603"/>
    </location>
</feature>
<gene>
    <name evidence="7" type="ORF">MQP27_11225</name>
</gene>
<dbReference type="EMBL" id="JALDAY010000003">
    <property type="protein sequence ID" value="MCI3271681.1"/>
    <property type="molecule type" value="Genomic_DNA"/>
</dbReference>
<dbReference type="SUPFAM" id="SSF82171">
    <property type="entry name" value="DPP6 N-terminal domain-like"/>
    <property type="match status" value="1"/>
</dbReference>
<dbReference type="InterPro" id="IPR001375">
    <property type="entry name" value="Peptidase_S9_cat"/>
</dbReference>
<sequence>MTTNWQRFFTADRPLAVRRGRGPGDRSLIVVESEDGPRLSLWDAGSGTVRPLGGLTSGDLAQAVLSHDGEHILALHDDNGSEVGHLHTTGLDGGDSRDLTPDLPPYTLRGIDVAGRADRAVITCAAEDGFSLWLLSTDGSADPEPLFRSPHEAWNGLVSADGTRACVDTTDHNPGIRRFAVTVVDTATGQVLDRLTDGPEAPVRGVRFSPVPGDDRILVATERTGFARPCVWHPTRGTRIDVEAPHVRGDLVPLDWSEDATRILAVHVDGGIHRVMEADLESGALRLLDHPPGAYFEPDVADTLCHQWASHYGPGRTLRLLHQRFDSPLRVLHADGPDSAPVPQLFPQLDLDGVRCTSTAVRSADGTHVQLWWARPRHAKGPVPLVLQLHGGPNLVTVDRYDPAAQAWLDNGVAYAALNYRGSVTFGRRFREGFMPAIGDRELEDIEAAVHRLVADGVADPDKVFVTGASYGGFLSLLSMGRLPGLFAGALAHVPMADWLAGYEDMNPALRAAWSSFFRAKPEDGLERFVRASPITYVADVVAPVWINQGTHDTRTAPKQVRLYEEALRAAGGDVVVDWYSGGHETTGRAKALAEQSRMLDLVHAALRQRPWSQGPL</sequence>
<dbReference type="PROSITE" id="PS00708">
    <property type="entry name" value="PRO_ENDOPEP_SER"/>
    <property type="match status" value="1"/>
</dbReference>
<evidence type="ECO:0000259" key="6">
    <source>
        <dbReference type="Pfam" id="PF00326"/>
    </source>
</evidence>
<dbReference type="InterPro" id="IPR029058">
    <property type="entry name" value="AB_hydrolase_fold"/>
</dbReference>
<evidence type="ECO:0000256" key="1">
    <source>
        <dbReference type="ARBA" id="ARBA00022801"/>
    </source>
</evidence>
<proteinExistence type="predicted"/>
<dbReference type="SUPFAM" id="SSF53474">
    <property type="entry name" value="alpha/beta-Hydrolases"/>
    <property type="match status" value="1"/>
</dbReference>
<evidence type="ECO:0000313" key="7">
    <source>
        <dbReference type="EMBL" id="MCI3271681.1"/>
    </source>
</evidence>
<keyword evidence="2" id="KW-0007">Acetylation</keyword>
<dbReference type="Gene3D" id="3.40.50.1820">
    <property type="entry name" value="alpha/beta hydrolase"/>
    <property type="match status" value="1"/>
</dbReference>
<comment type="caution">
    <text evidence="7">The sequence shown here is derived from an EMBL/GenBank/DDBJ whole genome shotgun (WGS) entry which is preliminary data.</text>
</comment>
<dbReference type="PRINTS" id="PR00862">
    <property type="entry name" value="PROLIGOPTASE"/>
</dbReference>
<dbReference type="PANTHER" id="PTHR42776">
    <property type="entry name" value="SERINE PEPTIDASE S9 FAMILY MEMBER"/>
    <property type="match status" value="1"/>
</dbReference>
<dbReference type="Gene3D" id="2.120.10.30">
    <property type="entry name" value="TolB, C-terminal domain"/>
    <property type="match status" value="1"/>
</dbReference>
<dbReference type="Proteomes" id="UP001165269">
    <property type="component" value="Unassembled WGS sequence"/>
</dbReference>
<protein>
    <recommendedName>
        <fullName evidence="4">Acyl-peptide hydrolase</fullName>
    </recommendedName>
    <alternativeName>
        <fullName evidence="3">Acylaminoacyl-peptidase</fullName>
    </alternativeName>
</protein>
<dbReference type="PANTHER" id="PTHR42776:SF27">
    <property type="entry name" value="DIPEPTIDYL PEPTIDASE FAMILY MEMBER 6"/>
    <property type="match status" value="1"/>
</dbReference>
<dbReference type="InterPro" id="IPR011042">
    <property type="entry name" value="6-blade_b-propeller_TolB-like"/>
</dbReference>
<evidence type="ECO:0000313" key="8">
    <source>
        <dbReference type="Proteomes" id="UP001165269"/>
    </source>
</evidence>
<keyword evidence="8" id="KW-1185">Reference proteome</keyword>
<dbReference type="InterPro" id="IPR002470">
    <property type="entry name" value="Peptidase_S9A"/>
</dbReference>
<evidence type="ECO:0000256" key="4">
    <source>
        <dbReference type="ARBA" id="ARBA00032596"/>
    </source>
</evidence>